<dbReference type="SUPFAM" id="SSF69318">
    <property type="entry name" value="Integrin alpha N-terminal domain"/>
    <property type="match status" value="1"/>
</dbReference>
<dbReference type="CDD" id="cd10318">
    <property type="entry name" value="RGL11"/>
    <property type="match status" value="1"/>
</dbReference>
<dbReference type="InterPro" id="IPR041624">
    <property type="entry name" value="RGI_lyase"/>
</dbReference>
<dbReference type="PANTHER" id="PTHR43118">
    <property type="entry name" value="RHAMNOGALACTURONAN LYASE (EUROFUNG)"/>
    <property type="match status" value="1"/>
</dbReference>
<dbReference type="Proteomes" id="UP001319045">
    <property type="component" value="Chromosome"/>
</dbReference>
<feature type="domain" description="Rhamnogalacturonan lyase family 11 C-terminal" evidence="3">
    <location>
        <begin position="120"/>
        <end position="604"/>
    </location>
</feature>
<dbReference type="Pfam" id="PF18370">
    <property type="entry name" value="RGI_lyase"/>
    <property type="match status" value="1"/>
</dbReference>
<feature type="signal peptide" evidence="1">
    <location>
        <begin position="1"/>
        <end position="23"/>
    </location>
</feature>
<dbReference type="EMBL" id="AP024484">
    <property type="protein sequence ID" value="BCS85053.1"/>
    <property type="molecule type" value="Genomic_DNA"/>
</dbReference>
<accession>A0ABN6EIA2</accession>
<evidence type="ECO:0000259" key="2">
    <source>
        <dbReference type="Pfam" id="PF18370"/>
    </source>
</evidence>
<proteinExistence type="predicted"/>
<gene>
    <name evidence="4" type="ORF">prwr041_09460</name>
</gene>
<dbReference type="InterPro" id="IPR034641">
    <property type="entry name" value="RGL11"/>
</dbReference>
<dbReference type="InterPro" id="IPR049366">
    <property type="entry name" value="RGL11_C"/>
</dbReference>
<dbReference type="Gene3D" id="2.60.40.10">
    <property type="entry name" value="Immunoglobulins"/>
    <property type="match status" value="1"/>
</dbReference>
<evidence type="ECO:0000256" key="1">
    <source>
        <dbReference type="SAM" id="SignalP"/>
    </source>
</evidence>
<evidence type="ECO:0000313" key="5">
    <source>
        <dbReference type="Proteomes" id="UP001319045"/>
    </source>
</evidence>
<dbReference type="Pfam" id="PF21348">
    <property type="entry name" value="RGL11_C"/>
    <property type="match status" value="1"/>
</dbReference>
<dbReference type="InterPro" id="IPR013783">
    <property type="entry name" value="Ig-like_fold"/>
</dbReference>
<evidence type="ECO:0000313" key="4">
    <source>
        <dbReference type="EMBL" id="BCS85053.1"/>
    </source>
</evidence>
<keyword evidence="1" id="KW-0732">Signal</keyword>
<name>A0ABN6EIA2_9BACT</name>
<reference evidence="4 5" key="1">
    <citation type="journal article" date="2022" name="Int. J. Syst. Evol. Microbiol.">
        <title>Prevotella herbatica sp. nov., a plant polysaccharide-decomposing anaerobic bacterium isolated from a methanogenic reactor.</title>
        <authorList>
            <person name="Uek A."/>
            <person name="Tonouchi A."/>
            <person name="Kaku N."/>
            <person name="Ueki K."/>
        </authorList>
    </citation>
    <scope>NUCLEOTIDE SEQUENCE [LARGE SCALE GENOMIC DNA]</scope>
    <source>
        <strain evidence="4 5">WR041</strain>
    </source>
</reference>
<protein>
    <submittedName>
        <fullName evidence="4">Rhamnogalacturonan lyase</fullName>
    </submittedName>
</protein>
<keyword evidence="5" id="KW-1185">Reference proteome</keyword>
<organism evidence="4 5">
    <name type="scientific">Prevotella herbatica</name>
    <dbReference type="NCBI Taxonomy" id="2801997"/>
    <lineage>
        <taxon>Bacteria</taxon>
        <taxon>Pseudomonadati</taxon>
        <taxon>Bacteroidota</taxon>
        <taxon>Bacteroidia</taxon>
        <taxon>Bacteroidales</taxon>
        <taxon>Prevotellaceae</taxon>
        <taxon>Prevotella</taxon>
    </lineage>
</organism>
<dbReference type="GO" id="GO:0016829">
    <property type="term" value="F:lyase activity"/>
    <property type="evidence" value="ECO:0007669"/>
    <property type="project" value="UniProtKB-KW"/>
</dbReference>
<dbReference type="InterPro" id="IPR028994">
    <property type="entry name" value="Integrin_alpha_N"/>
</dbReference>
<feature type="domain" description="Rhamnogalacturonan I lyase beta-sheet" evidence="2">
    <location>
        <begin position="35"/>
        <end position="102"/>
    </location>
</feature>
<sequence>MNNMNKKILLSLLSLLIVAGAYAQPRYIWGKMIHENLNRGLVAIRQSNGDVAVAWRMLREDNSKCGFDLYRNGIKINKKKITGATFFTDTARVNGNVEYTVKGGSVDGKYLLKANSPNDYIPIKINKPEGGITPDGQRYDYTANDASIGDVDGDGQYEIILKWDPTNSHDNSQSGYTGNTYLDCYTLEGKQLWRIDLGKNIRSGAHYTPFMVYDFDGDGKAEVMMRTCDGTVDGLGNVIGDPNVDWRETAENKWRGIIKHGNEYLTVFDGLTGKALSTVNYVPSRGKVEDWGDDHANRSERYLAGVGYLDGVHASAIFIRGYYTRTVVAAWDWDGKELKQHWVFDTNNPKWKDYGGNGNHNIRVADVDGDGCDEITLGSVAIDNDGTGLYNTHMGHGDAIHLTAFYPNSDKLQVWDCHENRRDGSDFRDAATGKVKFQIPSNEDVGRCMAADIDPTNPGLEMWSADSKGLRNVKGEILNGRVRSTNFGIWWDGDLLRELLDHERVLKYDWKAGRTYTLQQLKFCKFNNGTKSNPCLSADILGDWREEILTRDVASSELRLYVSTIPTTHRINCLEEDVPYRLGVAAENSGYNQPPETGFYFGAESKF</sequence>
<evidence type="ECO:0000259" key="3">
    <source>
        <dbReference type="Pfam" id="PF21348"/>
    </source>
</evidence>
<keyword evidence="4" id="KW-0456">Lyase</keyword>
<dbReference type="PANTHER" id="PTHR43118:SF1">
    <property type="entry name" value="RHAMNOGALACTURONAN LYASE (EUROFUNG)"/>
    <property type="match status" value="1"/>
</dbReference>
<feature type="chain" id="PRO_5046688774" evidence="1">
    <location>
        <begin position="24"/>
        <end position="607"/>
    </location>
</feature>